<keyword evidence="1" id="KW-0812">Transmembrane</keyword>
<accession>A0ABU4HWE6</accession>
<reference evidence="3" key="1">
    <citation type="submission" date="2023-07" db="EMBL/GenBank/DDBJ databases">
        <title>Conexibacter stalactiti sp. nov., isolated from stalactites in a lava cave and emended description of the genus Conexibacter.</title>
        <authorList>
            <person name="Lee S.D."/>
        </authorList>
    </citation>
    <scope>NUCLEOTIDE SEQUENCE [LARGE SCALE GENOMIC DNA]</scope>
    <source>
        <strain evidence="3">KCTC 39840</strain>
    </source>
</reference>
<evidence type="ECO:0000313" key="3">
    <source>
        <dbReference type="Proteomes" id="UP001284601"/>
    </source>
</evidence>
<keyword evidence="1" id="KW-0472">Membrane</keyword>
<proteinExistence type="predicted"/>
<dbReference type="EMBL" id="JAWSTH010000097">
    <property type="protein sequence ID" value="MDW5597647.1"/>
    <property type="molecule type" value="Genomic_DNA"/>
</dbReference>
<name>A0ABU4HWE6_9ACTN</name>
<keyword evidence="3" id="KW-1185">Reference proteome</keyword>
<evidence type="ECO:0008006" key="4">
    <source>
        <dbReference type="Google" id="ProtNLM"/>
    </source>
</evidence>
<gene>
    <name evidence="2" type="ORF">R7226_25070</name>
</gene>
<keyword evidence="1" id="KW-1133">Transmembrane helix</keyword>
<dbReference type="RefSeq" id="WP_318600113.1">
    <property type="nucleotide sequence ID" value="NZ_JAWSTH010000097.1"/>
</dbReference>
<reference evidence="2 3" key="2">
    <citation type="submission" date="2023-10" db="EMBL/GenBank/DDBJ databases">
        <authorList>
            <person name="Han X.F."/>
        </authorList>
    </citation>
    <scope>NUCLEOTIDE SEQUENCE [LARGE SCALE GENOMIC DNA]</scope>
    <source>
        <strain evidence="2 3">KCTC 39840</strain>
    </source>
</reference>
<protein>
    <recommendedName>
        <fullName evidence="4">Flp pilus-assembly TadG-like N-terminal domain-containing protein</fullName>
    </recommendedName>
</protein>
<organism evidence="2 3">
    <name type="scientific">Conexibacter stalactiti</name>
    <dbReference type="NCBI Taxonomy" id="1940611"/>
    <lineage>
        <taxon>Bacteria</taxon>
        <taxon>Bacillati</taxon>
        <taxon>Actinomycetota</taxon>
        <taxon>Thermoleophilia</taxon>
        <taxon>Solirubrobacterales</taxon>
        <taxon>Conexibacteraceae</taxon>
        <taxon>Conexibacter</taxon>
    </lineage>
</organism>
<sequence>MSSGGVAGALRRLYDDKDRFAAVALAISFVALGAGFGALAYTAASNADRADEIQRSRYEATLRSCRSRNEDRANIAVRVQPRPPFTTRDLERDFRPIALDCARYAREQVSTP</sequence>
<dbReference type="Proteomes" id="UP001284601">
    <property type="component" value="Unassembled WGS sequence"/>
</dbReference>
<comment type="caution">
    <text evidence="2">The sequence shown here is derived from an EMBL/GenBank/DDBJ whole genome shotgun (WGS) entry which is preliminary data.</text>
</comment>
<evidence type="ECO:0000256" key="1">
    <source>
        <dbReference type="SAM" id="Phobius"/>
    </source>
</evidence>
<feature type="transmembrane region" description="Helical" evidence="1">
    <location>
        <begin position="20"/>
        <end position="41"/>
    </location>
</feature>
<evidence type="ECO:0000313" key="2">
    <source>
        <dbReference type="EMBL" id="MDW5597647.1"/>
    </source>
</evidence>